<sequence>CWIAEWSSLPLRHLFKEAATHCVQASLLPELIPETSSPPPQLQPQPQQQQQQKKSAGAEFPPPPCRELEPLPATLATSAQVCL</sequence>
<feature type="non-terminal residue" evidence="2">
    <location>
        <position position="1"/>
    </location>
</feature>
<evidence type="ECO:0000313" key="3">
    <source>
        <dbReference type="Proteomes" id="UP000815325"/>
    </source>
</evidence>
<feature type="region of interest" description="Disordered" evidence="1">
    <location>
        <begin position="30"/>
        <end position="72"/>
    </location>
</feature>
<evidence type="ECO:0000313" key="2">
    <source>
        <dbReference type="EMBL" id="KAF5825480.1"/>
    </source>
</evidence>
<accession>A0ABQ7FSJ9</accession>
<gene>
    <name evidence="2" type="ORF">DUNSADRAFT_9499</name>
</gene>
<comment type="caution">
    <text evidence="2">The sequence shown here is derived from an EMBL/GenBank/DDBJ whole genome shotgun (WGS) entry which is preliminary data.</text>
</comment>
<reference evidence="2" key="1">
    <citation type="submission" date="2017-08" db="EMBL/GenBank/DDBJ databases">
        <authorList>
            <person name="Polle J.E."/>
            <person name="Barry K."/>
            <person name="Cushman J."/>
            <person name="Schmutz J."/>
            <person name="Tran D."/>
            <person name="Hathwaick L.T."/>
            <person name="Yim W.C."/>
            <person name="Jenkins J."/>
            <person name="Mckie-Krisberg Z.M."/>
            <person name="Prochnik S."/>
            <person name="Lindquist E."/>
            <person name="Dockter R.B."/>
            <person name="Adam C."/>
            <person name="Molina H."/>
            <person name="Bunkerborg J."/>
            <person name="Jin E."/>
            <person name="Buchheim M."/>
            <person name="Magnuson J."/>
        </authorList>
    </citation>
    <scope>NUCLEOTIDE SEQUENCE</scope>
    <source>
        <strain evidence="2">CCAP 19/18</strain>
    </source>
</reference>
<protein>
    <submittedName>
        <fullName evidence="2">Uncharacterized protein</fullName>
    </submittedName>
</protein>
<proteinExistence type="predicted"/>
<keyword evidence="3" id="KW-1185">Reference proteome</keyword>
<evidence type="ECO:0000256" key="1">
    <source>
        <dbReference type="SAM" id="MobiDB-lite"/>
    </source>
</evidence>
<organism evidence="2 3">
    <name type="scientific">Dunaliella salina</name>
    <name type="common">Green alga</name>
    <name type="synonym">Protococcus salinus</name>
    <dbReference type="NCBI Taxonomy" id="3046"/>
    <lineage>
        <taxon>Eukaryota</taxon>
        <taxon>Viridiplantae</taxon>
        <taxon>Chlorophyta</taxon>
        <taxon>core chlorophytes</taxon>
        <taxon>Chlorophyceae</taxon>
        <taxon>CS clade</taxon>
        <taxon>Chlamydomonadales</taxon>
        <taxon>Dunaliellaceae</taxon>
        <taxon>Dunaliella</taxon>
    </lineage>
</organism>
<dbReference type="Proteomes" id="UP000815325">
    <property type="component" value="Unassembled WGS sequence"/>
</dbReference>
<dbReference type="EMBL" id="MU072885">
    <property type="protein sequence ID" value="KAF5825480.1"/>
    <property type="molecule type" value="Genomic_DNA"/>
</dbReference>
<name>A0ABQ7FSJ9_DUNSA</name>